<accession>A0A9X4PD02</accession>
<feature type="domain" description="ABC transporter" evidence="6">
    <location>
        <begin position="2"/>
        <end position="237"/>
    </location>
</feature>
<name>A0A9X4PD02_9PAST</name>
<organism evidence="7 8">
    <name type="scientific">Volucribacter amazonae</name>
    <dbReference type="NCBI Taxonomy" id="256731"/>
    <lineage>
        <taxon>Bacteria</taxon>
        <taxon>Pseudomonadati</taxon>
        <taxon>Pseudomonadota</taxon>
        <taxon>Gammaproteobacteria</taxon>
        <taxon>Pasteurellales</taxon>
        <taxon>Pasteurellaceae</taxon>
        <taxon>Volucribacter</taxon>
    </lineage>
</organism>
<proteinExistence type="predicted"/>
<keyword evidence="1" id="KW-0813">Transport</keyword>
<evidence type="ECO:0000256" key="4">
    <source>
        <dbReference type="ARBA" id="ARBA00022967"/>
    </source>
</evidence>
<protein>
    <recommendedName>
        <fullName evidence="6">ABC transporter domain-containing protein</fullName>
    </recommendedName>
</protein>
<dbReference type="InterPro" id="IPR003439">
    <property type="entry name" value="ABC_transporter-like_ATP-bd"/>
</dbReference>
<keyword evidence="8" id="KW-1185">Reference proteome</keyword>
<keyword evidence="2" id="KW-0547">Nucleotide-binding</keyword>
<sequence length="250" mass="28555">MLVIEHLAIQLSQQTLLTDSNLTLTTGQCVGILGANGAGKSTLLKTLGQHLPYQGKIYWQQHNLAQLNWQQRAKQLVFMPQHSQLNFAFKVKEIVEMGLMMHPNLETKYRSALIKQVMQLFEINHLAHSNYLRLSGGEKQRVQASRTWLQILASSEEKLVLLDEPTSALDLKHQHSFLQATQQLAKQHLVLIVLHDLNLAARYCDHLILMKTGNPLRYGSTEQMLTTAHIQDLYGYQAEIHHINGQIWVR</sequence>
<evidence type="ECO:0000256" key="2">
    <source>
        <dbReference type="ARBA" id="ARBA00022741"/>
    </source>
</evidence>
<dbReference type="Gene3D" id="3.40.50.300">
    <property type="entry name" value="P-loop containing nucleotide triphosphate hydrolases"/>
    <property type="match status" value="1"/>
</dbReference>
<reference evidence="7" key="1">
    <citation type="submission" date="2016-03" db="EMBL/GenBank/DDBJ databases">
        <title>Co-evolution between Pasteurellaceae and their hosts.</title>
        <authorList>
            <person name="Hansen M.J."/>
            <person name="Bojesen A.M."/>
            <person name="Planet P."/>
        </authorList>
    </citation>
    <scope>NUCLEOTIDE SEQUENCE</scope>
    <source>
        <strain evidence="7">146/S8/89</strain>
    </source>
</reference>
<comment type="caution">
    <text evidence="7">The sequence shown here is derived from an EMBL/GenBank/DDBJ whole genome shotgun (WGS) entry which is preliminary data.</text>
</comment>
<evidence type="ECO:0000313" key="8">
    <source>
        <dbReference type="Proteomes" id="UP001155500"/>
    </source>
</evidence>
<evidence type="ECO:0000256" key="5">
    <source>
        <dbReference type="ARBA" id="ARBA00037066"/>
    </source>
</evidence>
<dbReference type="PANTHER" id="PTHR42794">
    <property type="entry name" value="HEMIN IMPORT ATP-BINDING PROTEIN HMUV"/>
    <property type="match status" value="1"/>
</dbReference>
<keyword evidence="4" id="KW-1278">Translocase</keyword>
<dbReference type="PROSITE" id="PS50893">
    <property type="entry name" value="ABC_TRANSPORTER_2"/>
    <property type="match status" value="1"/>
</dbReference>
<evidence type="ECO:0000259" key="6">
    <source>
        <dbReference type="PROSITE" id="PS50893"/>
    </source>
</evidence>
<dbReference type="InterPro" id="IPR027417">
    <property type="entry name" value="P-loop_NTPase"/>
</dbReference>
<dbReference type="Proteomes" id="UP001155500">
    <property type="component" value="Unassembled WGS sequence"/>
</dbReference>
<evidence type="ECO:0000256" key="1">
    <source>
        <dbReference type="ARBA" id="ARBA00022448"/>
    </source>
</evidence>
<dbReference type="PANTHER" id="PTHR42794:SF1">
    <property type="entry name" value="HEMIN IMPORT ATP-BINDING PROTEIN HMUV"/>
    <property type="match status" value="1"/>
</dbReference>
<evidence type="ECO:0000256" key="3">
    <source>
        <dbReference type="ARBA" id="ARBA00022840"/>
    </source>
</evidence>
<dbReference type="GO" id="GO:0016887">
    <property type="term" value="F:ATP hydrolysis activity"/>
    <property type="evidence" value="ECO:0007669"/>
    <property type="project" value="InterPro"/>
</dbReference>
<evidence type="ECO:0000313" key="7">
    <source>
        <dbReference type="EMBL" id="MDG6895306.1"/>
    </source>
</evidence>
<dbReference type="CDD" id="cd03214">
    <property type="entry name" value="ABC_Iron-Siderophores_B12_Hemin"/>
    <property type="match status" value="1"/>
</dbReference>
<dbReference type="SMART" id="SM00382">
    <property type="entry name" value="AAA"/>
    <property type="match status" value="1"/>
</dbReference>
<comment type="function">
    <text evidence="5">Part of the ABC transporter complex HmuTUV involved in hemin import. Responsible for energy coupling to the transport system.</text>
</comment>
<dbReference type="InterPro" id="IPR003593">
    <property type="entry name" value="AAA+_ATPase"/>
</dbReference>
<dbReference type="RefSeq" id="WP_279572720.1">
    <property type="nucleotide sequence ID" value="NZ_LWID01000001.1"/>
</dbReference>
<gene>
    <name evidence="7" type="ORF">A6A20_06660</name>
</gene>
<dbReference type="SUPFAM" id="SSF52540">
    <property type="entry name" value="P-loop containing nucleoside triphosphate hydrolases"/>
    <property type="match status" value="1"/>
</dbReference>
<dbReference type="Pfam" id="PF00005">
    <property type="entry name" value="ABC_tran"/>
    <property type="match status" value="1"/>
</dbReference>
<dbReference type="AlphaFoldDB" id="A0A9X4PD02"/>
<dbReference type="EMBL" id="LWID01000001">
    <property type="protein sequence ID" value="MDG6895306.1"/>
    <property type="molecule type" value="Genomic_DNA"/>
</dbReference>
<keyword evidence="3" id="KW-0067">ATP-binding</keyword>
<dbReference type="GO" id="GO:0005524">
    <property type="term" value="F:ATP binding"/>
    <property type="evidence" value="ECO:0007669"/>
    <property type="project" value="UniProtKB-KW"/>
</dbReference>